<evidence type="ECO:0000313" key="4">
    <source>
        <dbReference type="Proteomes" id="UP000297149"/>
    </source>
</evidence>
<dbReference type="Proteomes" id="UP000297149">
    <property type="component" value="Chromosome"/>
</dbReference>
<evidence type="ECO:0000256" key="1">
    <source>
        <dbReference type="SAM" id="Coils"/>
    </source>
</evidence>
<reference evidence="4" key="1">
    <citation type="submission" date="2019-02" db="EMBL/GenBank/DDBJ databases">
        <title>Isolation and identification of novel species under the genus Muribaculum.</title>
        <authorList>
            <person name="Miyake S."/>
            <person name="Ding Y."/>
            <person name="Low A."/>
            <person name="Soh M."/>
            <person name="Seedorf H."/>
        </authorList>
    </citation>
    <scope>NUCLEOTIDE SEQUENCE [LARGE SCALE GENOMIC DNA]</scope>
    <source>
        <strain evidence="4">H5</strain>
    </source>
</reference>
<keyword evidence="2" id="KW-0812">Transmembrane</keyword>
<gene>
    <name evidence="3" type="ORF">E7747_10695</name>
</gene>
<organism evidence="3 4">
    <name type="scientific">Duncaniella dubosii</name>
    <dbReference type="NCBI Taxonomy" id="2518971"/>
    <lineage>
        <taxon>Bacteria</taxon>
        <taxon>Pseudomonadati</taxon>
        <taxon>Bacteroidota</taxon>
        <taxon>Bacteroidia</taxon>
        <taxon>Bacteroidales</taxon>
        <taxon>Muribaculaceae</taxon>
        <taxon>Duncaniella</taxon>
    </lineage>
</organism>
<keyword evidence="4" id="KW-1185">Reference proteome</keyword>
<dbReference type="EMBL" id="CP039396">
    <property type="protein sequence ID" value="QCD42703.1"/>
    <property type="molecule type" value="Genomic_DNA"/>
</dbReference>
<keyword evidence="2" id="KW-0472">Membrane</keyword>
<dbReference type="AlphaFoldDB" id="A0A4P7W3W3"/>
<feature type="coiled-coil region" evidence="1">
    <location>
        <begin position="91"/>
        <end position="118"/>
    </location>
</feature>
<accession>A0A4P7W3W3</accession>
<sequence>MDITEITTMLGTMLGIITPLGGVGAWLYRKQNKRLKEAEAALAEANVSKAKVESKADEWNIWKEQLEAEREHVKFKDERINELLRMNADKEDRHQQDIKDWEERFDKQTDRLRDVQRDLLARTQQEIVYTKRIADLERERDFFKTWFCRREFGNEQCDPEKCGRREPKQSVPIKYIPLEKTKQIVPSSGNDVSAIDTNC</sequence>
<keyword evidence="1" id="KW-0175">Coiled coil</keyword>
<keyword evidence="2" id="KW-1133">Transmembrane helix</keyword>
<dbReference type="KEGG" id="ddb:E7747_10695"/>
<proteinExistence type="predicted"/>
<feature type="transmembrane region" description="Helical" evidence="2">
    <location>
        <begin position="6"/>
        <end position="28"/>
    </location>
</feature>
<dbReference type="RefSeq" id="WP_124031231.1">
    <property type="nucleotide sequence ID" value="NZ_CAXHQF010000135.1"/>
</dbReference>
<evidence type="ECO:0000256" key="2">
    <source>
        <dbReference type="SAM" id="Phobius"/>
    </source>
</evidence>
<name>A0A4P7W3W3_9BACT</name>
<feature type="coiled-coil region" evidence="1">
    <location>
        <begin position="28"/>
        <end position="55"/>
    </location>
</feature>
<protein>
    <submittedName>
        <fullName evidence="3">Uncharacterized protein</fullName>
    </submittedName>
</protein>
<evidence type="ECO:0000313" key="3">
    <source>
        <dbReference type="EMBL" id="QCD42703.1"/>
    </source>
</evidence>